<dbReference type="EMBL" id="CM055107">
    <property type="protein sequence ID" value="KAJ7528127.1"/>
    <property type="molecule type" value="Genomic_DNA"/>
</dbReference>
<evidence type="ECO:0000313" key="2">
    <source>
        <dbReference type="Proteomes" id="UP001162992"/>
    </source>
</evidence>
<organism evidence="1 2">
    <name type="scientific">Diphasiastrum complanatum</name>
    <name type="common">Issler's clubmoss</name>
    <name type="synonym">Lycopodium complanatum</name>
    <dbReference type="NCBI Taxonomy" id="34168"/>
    <lineage>
        <taxon>Eukaryota</taxon>
        <taxon>Viridiplantae</taxon>
        <taxon>Streptophyta</taxon>
        <taxon>Embryophyta</taxon>
        <taxon>Tracheophyta</taxon>
        <taxon>Lycopodiopsida</taxon>
        <taxon>Lycopodiales</taxon>
        <taxon>Lycopodiaceae</taxon>
        <taxon>Lycopodioideae</taxon>
        <taxon>Diphasiastrum</taxon>
    </lineage>
</organism>
<gene>
    <name evidence="1" type="ORF">O6H91_16G085100</name>
</gene>
<reference evidence="2" key="1">
    <citation type="journal article" date="2024" name="Proc. Natl. Acad. Sci. U.S.A.">
        <title>Extraordinary preservation of gene collinearity over three hundred million years revealed in homosporous lycophytes.</title>
        <authorList>
            <person name="Li C."/>
            <person name="Wickell D."/>
            <person name="Kuo L.Y."/>
            <person name="Chen X."/>
            <person name="Nie B."/>
            <person name="Liao X."/>
            <person name="Peng D."/>
            <person name="Ji J."/>
            <person name="Jenkins J."/>
            <person name="Williams M."/>
            <person name="Shu S."/>
            <person name="Plott C."/>
            <person name="Barry K."/>
            <person name="Rajasekar S."/>
            <person name="Grimwood J."/>
            <person name="Han X."/>
            <person name="Sun S."/>
            <person name="Hou Z."/>
            <person name="He W."/>
            <person name="Dai G."/>
            <person name="Sun C."/>
            <person name="Schmutz J."/>
            <person name="Leebens-Mack J.H."/>
            <person name="Li F.W."/>
            <person name="Wang L."/>
        </authorList>
    </citation>
    <scope>NUCLEOTIDE SEQUENCE [LARGE SCALE GENOMIC DNA]</scope>
    <source>
        <strain evidence="2">cv. PW_Plant_1</strain>
    </source>
</reference>
<evidence type="ECO:0000313" key="1">
    <source>
        <dbReference type="EMBL" id="KAJ7528127.1"/>
    </source>
</evidence>
<proteinExistence type="predicted"/>
<protein>
    <submittedName>
        <fullName evidence="1">Uncharacterized protein</fullName>
    </submittedName>
</protein>
<dbReference type="Proteomes" id="UP001162992">
    <property type="component" value="Chromosome 16"/>
</dbReference>
<accession>A0ACC2BEL5</accession>
<keyword evidence="2" id="KW-1185">Reference proteome</keyword>
<name>A0ACC2BEL5_DIPCM</name>
<sequence length="1243" mass="137968">MATGGGLRLCCNTNHHQFFFDPSPPHPRSSLLFCPHLKIKTNAYAPSSSLTGNVLPPPSGRRPPMAAQSSMTSSFEEERRAARVERLWQQFFSDPSQWWDKRFDKTNPRFPDFKHKSAKKALWIDNRFSPPWVHARLAAMVRGQEEGQSGFPTREISGHAGRVVKLEQLWQEYFSDPSQWWDNRFIKKSPKYPDFTHKTTHEGLWIEGWMNPTWIKAKMATMALGQIQSGGTMRSGVLDSSCNGDNMSKLCREGRLKEALHMMELMVQQNAQAPIKAYIGLLKVCARRKALAEGKRVHSLIVQSGFDSDIFIGNTLIYMYSKCGSELDAREVFNTMPERNVFSWTAIISAYANHGQGEEAINLFQQMQQTGIAPDKVAFVVVLKACARIAALEQGKQLHFDIIKRDLELDVILGNTLVDMYAKCGCIEQARETFNKMSERDVVSWSVMIAGYAENGLGKEALAVYEQMKQEGVQPDNVTYSILLKACASIAALEQGKQVHSDIKRSGFEPDVVVGNTLLDMYAKCGCIESAREVFSKMSERDVVSWNSMIAGYSQNGFGKEALALYEQMKQEGLQPNNVTYVILLKACSSIGALEQGKQIHSDIIRRGFESEVIVGNTLVDMYAKGGCIEHARQAFNKISEPDVVSWSTMLAGYAQNWLGKDAIVLYEQMKQQGVKPSNVTYVILLNTCAIFAALEQGKQLHADIIRSGCESDLIVGNTLVDMYAKCGCIEHAREVFDKMSERDVISWNSMIAGYAKSGCIPDARQLFNNMDERDVVSWNVMIAAYAQHGLEEEALALYEQMKLEGVQINDVTFVVLLKACASIAALEKGKQLHSHIIKSGFESDVIVGSTLIDMYAKCGCIENACEVFKNVNERDVVSWNAMIAGYTQHGLGKDALALYEQMRQEGVQPDNVTYVVLVKACASIAALEQGKQLHSDIIRSGSATDMIVGNTLVDMYAKCGCIELARHVFDKISERDLISWSAMIAGYIQQGLSKEALSLYEQMKQEGVKPDDVTYALLLKACASVAALEQGKQLHSDIIKSGFESDVIVGSALVDMYAKCGSIEYARKSFNNMHERDVVSWNAMIAGYAQQGLGKEAFTLLEQMQREGTKPNDVTYVSVLTACSHCGLVDEGCHLFDSMCKDHGVIPTMDHYACMVDLLGRAGYLADAEDLINKMPIPPDAVVWKTLMGAARNHGNVEIGRRAFNHVVKLEPENPAAYVLLSNIYAAASSTIGIANLRKEIM</sequence>
<comment type="caution">
    <text evidence="1">The sequence shown here is derived from an EMBL/GenBank/DDBJ whole genome shotgun (WGS) entry which is preliminary data.</text>
</comment>